<sequence>MMTERKLQAGLEAAGEELSQYAYLLDSVEQGNLDGIPGAGETAKAFSQNAAAVAAPLYARSRALAYCDTANVSHVSMLGSSVREDGETLDLVMDYEISFPFPVLGLSSLHRTVRSRRRCWIGREGRYGEGTDHVDEDERIVYVGRNSTRYHPDRSCHYLSNKLTAVSWESVSNKRNTDGSKYYPCSACAKGAGKGSTVYIMPSGGKYHALQDCKAIMAYVRAVKLKEVKHLGACSYCGG</sequence>
<dbReference type="Proteomes" id="UP001437460">
    <property type="component" value="Unassembled WGS sequence"/>
</dbReference>
<keyword evidence="2" id="KW-1185">Reference proteome</keyword>
<reference evidence="1 2" key="1">
    <citation type="submission" date="2024-03" db="EMBL/GenBank/DDBJ databases">
        <title>Human intestinal bacterial collection.</title>
        <authorList>
            <person name="Pauvert C."/>
            <person name="Hitch T.C.A."/>
            <person name="Clavel T."/>
        </authorList>
    </citation>
    <scope>NUCLEOTIDE SEQUENCE [LARGE SCALE GENOMIC DNA]</scope>
    <source>
        <strain evidence="1 2">CLA-AP-H27</strain>
    </source>
</reference>
<gene>
    <name evidence="1" type="ORF">WMO41_10330</name>
</gene>
<evidence type="ECO:0000313" key="2">
    <source>
        <dbReference type="Proteomes" id="UP001437460"/>
    </source>
</evidence>
<dbReference type="EMBL" id="JBBMFJ010000020">
    <property type="protein sequence ID" value="MEQ2563548.1"/>
    <property type="molecule type" value="Genomic_DNA"/>
</dbReference>
<organism evidence="1 2">
    <name type="scientific">Ventrimonas faecis</name>
    <dbReference type="NCBI Taxonomy" id="3133170"/>
    <lineage>
        <taxon>Bacteria</taxon>
        <taxon>Bacillati</taxon>
        <taxon>Bacillota</taxon>
        <taxon>Clostridia</taxon>
        <taxon>Lachnospirales</taxon>
        <taxon>Lachnospiraceae</taxon>
        <taxon>Ventrimonas</taxon>
    </lineage>
</organism>
<comment type="caution">
    <text evidence="1">The sequence shown here is derived from an EMBL/GenBank/DDBJ whole genome shotgun (WGS) entry which is preliminary data.</text>
</comment>
<proteinExistence type="predicted"/>
<protein>
    <submittedName>
        <fullName evidence="1">Uncharacterized protein</fullName>
    </submittedName>
</protein>
<accession>A0ABV1HPL3</accession>
<evidence type="ECO:0000313" key="1">
    <source>
        <dbReference type="EMBL" id="MEQ2563548.1"/>
    </source>
</evidence>
<name>A0ABV1HPL3_9FIRM</name>